<dbReference type="Proteomes" id="UP000016935">
    <property type="component" value="Unassembled WGS sequence"/>
</dbReference>
<evidence type="ECO:0000256" key="1">
    <source>
        <dbReference type="SAM" id="MobiDB-lite"/>
    </source>
</evidence>
<dbReference type="EMBL" id="KB908515">
    <property type="protein sequence ID" value="EOA89254.1"/>
    <property type="molecule type" value="Genomic_DNA"/>
</dbReference>
<gene>
    <name evidence="2" type="ORF">SETTUDRAFT_105110</name>
</gene>
<evidence type="ECO:0008006" key="4">
    <source>
        <dbReference type="Google" id="ProtNLM"/>
    </source>
</evidence>
<evidence type="ECO:0000313" key="3">
    <source>
        <dbReference type="Proteomes" id="UP000016935"/>
    </source>
</evidence>
<proteinExistence type="predicted"/>
<accession>R0KJA7</accession>
<reference evidence="2 3" key="1">
    <citation type="journal article" date="2012" name="PLoS Pathog.">
        <title>Diverse lifestyles and strategies of plant pathogenesis encoded in the genomes of eighteen Dothideomycetes fungi.</title>
        <authorList>
            <person name="Ohm R.A."/>
            <person name="Feau N."/>
            <person name="Henrissat B."/>
            <person name="Schoch C.L."/>
            <person name="Horwitz B.A."/>
            <person name="Barry K.W."/>
            <person name="Condon B.J."/>
            <person name="Copeland A.C."/>
            <person name="Dhillon B."/>
            <person name="Glaser F."/>
            <person name="Hesse C.N."/>
            <person name="Kosti I."/>
            <person name="LaButti K."/>
            <person name="Lindquist E.A."/>
            <person name="Lucas S."/>
            <person name="Salamov A.A."/>
            <person name="Bradshaw R.E."/>
            <person name="Ciuffetti L."/>
            <person name="Hamelin R.C."/>
            <person name="Kema G.H.J."/>
            <person name="Lawrence C."/>
            <person name="Scott J.A."/>
            <person name="Spatafora J.W."/>
            <person name="Turgeon B.G."/>
            <person name="de Wit P.J.G.M."/>
            <person name="Zhong S."/>
            <person name="Goodwin S.B."/>
            <person name="Grigoriev I.V."/>
        </authorList>
    </citation>
    <scope>NUCLEOTIDE SEQUENCE [LARGE SCALE GENOMIC DNA]</scope>
    <source>
        <strain evidence="3">28A</strain>
    </source>
</reference>
<reference evidence="2 3" key="2">
    <citation type="journal article" date="2013" name="PLoS Genet.">
        <title>Comparative genome structure, secondary metabolite, and effector coding capacity across Cochliobolus pathogens.</title>
        <authorList>
            <person name="Condon B.J."/>
            <person name="Leng Y."/>
            <person name="Wu D."/>
            <person name="Bushley K.E."/>
            <person name="Ohm R.A."/>
            <person name="Otillar R."/>
            <person name="Martin J."/>
            <person name="Schackwitz W."/>
            <person name="Grimwood J."/>
            <person name="MohdZainudin N."/>
            <person name="Xue C."/>
            <person name="Wang R."/>
            <person name="Manning V.A."/>
            <person name="Dhillon B."/>
            <person name="Tu Z.J."/>
            <person name="Steffenson B.J."/>
            <person name="Salamov A."/>
            <person name="Sun H."/>
            <person name="Lowry S."/>
            <person name="LaButti K."/>
            <person name="Han J."/>
            <person name="Copeland A."/>
            <person name="Lindquist E."/>
            <person name="Barry K."/>
            <person name="Schmutz J."/>
            <person name="Baker S.E."/>
            <person name="Ciuffetti L.M."/>
            <person name="Grigoriev I.V."/>
            <person name="Zhong S."/>
            <person name="Turgeon B.G."/>
        </authorList>
    </citation>
    <scope>NUCLEOTIDE SEQUENCE [LARGE SCALE GENOMIC DNA]</scope>
    <source>
        <strain evidence="3">28A</strain>
    </source>
</reference>
<feature type="region of interest" description="Disordered" evidence="1">
    <location>
        <begin position="1"/>
        <end position="22"/>
    </location>
</feature>
<dbReference type="RefSeq" id="XP_008023076.1">
    <property type="nucleotide sequence ID" value="XM_008024885.1"/>
</dbReference>
<name>R0KJA7_EXST2</name>
<dbReference type="AlphaFoldDB" id="R0KJA7"/>
<organism evidence="2 3">
    <name type="scientific">Exserohilum turcicum (strain 28A)</name>
    <name type="common">Northern leaf blight fungus</name>
    <name type="synonym">Setosphaeria turcica</name>
    <dbReference type="NCBI Taxonomy" id="671987"/>
    <lineage>
        <taxon>Eukaryota</taxon>
        <taxon>Fungi</taxon>
        <taxon>Dikarya</taxon>
        <taxon>Ascomycota</taxon>
        <taxon>Pezizomycotina</taxon>
        <taxon>Dothideomycetes</taxon>
        <taxon>Pleosporomycetidae</taxon>
        <taxon>Pleosporales</taxon>
        <taxon>Pleosporineae</taxon>
        <taxon>Pleosporaceae</taxon>
        <taxon>Exserohilum</taxon>
    </lineage>
</organism>
<protein>
    <recommendedName>
        <fullName evidence="4">F-box domain-containing protein</fullName>
    </recommendedName>
</protein>
<keyword evidence="3" id="KW-1185">Reference proteome</keyword>
<dbReference type="HOGENOM" id="CLU_507302_0_0_1"/>
<dbReference type="OrthoDB" id="3694065at2759"/>
<feature type="region of interest" description="Disordered" evidence="1">
    <location>
        <begin position="445"/>
        <end position="483"/>
    </location>
</feature>
<feature type="region of interest" description="Disordered" evidence="1">
    <location>
        <begin position="124"/>
        <end position="144"/>
    </location>
</feature>
<sequence length="537" mass="59132">MAQSASPPVLAPRVPDAQAKGDLTDYAASAKAHATSKKYMQDLFPGQNKPLPLLRDIEVQERAKPSHSVPQRHALEERVSAPTIDNRLDPRSLECLIMLDQSSVSGIETSPASSASASARYQNNARPAAAPVTRSAKGSHRFKRPRRSLLQLPQGILGHILAYVFAEERAISITPYQPQVTPQRYRHRHGAGTVDIRTFMMHPALLVCHQMRAMGLNIVYRNNLFVINLCEANRAAHANERDSGKHWDCWTAASPPPHMVQTALTHASILRIELPVPSAEPAAVRGATKRKKDSHEDKGVVLESLRRLTALIIGSSPVSQPERTRAPSPAAPKALRRKLSFRSVRRHDSLEFVCRGDSPPLFVREPLSSFEVVLVKPALTAPVHSHTLEMVTMCSAIPVSRTLAYYLELDGLRKLWAKRTLGKWRGSEPDGPRLLHGMHMLPSSLVSRQPSLRRTRSSSTSVAPTATATATGGSPPSLPSHRHLPVSLKEGSVSVAGKFREMEHLYKITFLKSSTNKHSPSIGEIQHITSDMRRGVH</sequence>
<feature type="compositionally biased region" description="Low complexity" evidence="1">
    <location>
        <begin position="457"/>
        <end position="475"/>
    </location>
</feature>
<dbReference type="GeneID" id="19395080"/>
<evidence type="ECO:0000313" key="2">
    <source>
        <dbReference type="EMBL" id="EOA89254.1"/>
    </source>
</evidence>